<evidence type="ECO:0000256" key="1">
    <source>
        <dbReference type="ARBA" id="ARBA00022723"/>
    </source>
</evidence>
<sequence length="322" mass="34432">MDKSKMIVKAEPPQQQERNGGSSSAADAALTVTVDPDVLDCPICYHPLQPPVYQCAAGHVVCASCRDRLQDRSKCQVCAVATEYGRCYAVERILRSVRVPCPNAAHGCAVQMLLHKREGHAMECAHRHGSAPRVEAGSPSATTVLVRHGLATVTISIAGHGGETEVVPSKKEKKPAAQMVRMGPCGGGGGDAVKMDMGGINRIVMVVVRHCNAVDAMAVVYERDGLEERTGLWGGQGGKRSEFRLQPDEYLTSLEGHYGQFKGKFVIRSLKFVGNTRTYGPYGKEDGVPFALPAAGGGKIIGFHARSGVFLDAIGTYVKIDD</sequence>
<feature type="domain" description="Jacalin-type lectin" evidence="6">
    <location>
        <begin position="179"/>
        <end position="320"/>
    </location>
</feature>
<dbReference type="GO" id="GO:0030246">
    <property type="term" value="F:carbohydrate binding"/>
    <property type="evidence" value="ECO:0007669"/>
    <property type="project" value="UniProtKB-KW"/>
</dbReference>
<name>A0AAD8SMH5_LOLMU</name>
<dbReference type="InterPro" id="IPR013083">
    <property type="entry name" value="Znf_RING/FYVE/PHD"/>
</dbReference>
<feature type="compositionally biased region" description="Polar residues" evidence="5">
    <location>
        <begin position="13"/>
        <end position="25"/>
    </location>
</feature>
<organism evidence="7 8">
    <name type="scientific">Lolium multiflorum</name>
    <name type="common">Italian ryegrass</name>
    <name type="synonym">Lolium perenne subsp. multiflorum</name>
    <dbReference type="NCBI Taxonomy" id="4521"/>
    <lineage>
        <taxon>Eukaryota</taxon>
        <taxon>Viridiplantae</taxon>
        <taxon>Streptophyta</taxon>
        <taxon>Embryophyta</taxon>
        <taxon>Tracheophyta</taxon>
        <taxon>Spermatophyta</taxon>
        <taxon>Magnoliopsida</taxon>
        <taxon>Liliopsida</taxon>
        <taxon>Poales</taxon>
        <taxon>Poaceae</taxon>
        <taxon>BOP clade</taxon>
        <taxon>Pooideae</taxon>
        <taxon>Poodae</taxon>
        <taxon>Poeae</taxon>
        <taxon>Poeae Chloroplast Group 2 (Poeae type)</taxon>
        <taxon>Loliodinae</taxon>
        <taxon>Loliinae</taxon>
        <taxon>Lolium</taxon>
    </lineage>
</organism>
<dbReference type="PANTHER" id="PTHR46506">
    <property type="entry name" value="OS05G0143600 PROTEIN"/>
    <property type="match status" value="1"/>
</dbReference>
<dbReference type="SUPFAM" id="SSF51101">
    <property type="entry name" value="Mannose-binding lectins"/>
    <property type="match status" value="1"/>
</dbReference>
<dbReference type="SMART" id="SM00915">
    <property type="entry name" value="Jacalin"/>
    <property type="match status" value="1"/>
</dbReference>
<dbReference type="AlphaFoldDB" id="A0AAD8SMH5"/>
<dbReference type="InterPro" id="IPR001229">
    <property type="entry name" value="Jacalin-like_lectin_dom"/>
</dbReference>
<keyword evidence="8" id="KW-1185">Reference proteome</keyword>
<feature type="region of interest" description="Disordered" evidence="5">
    <location>
        <begin position="1"/>
        <end position="25"/>
    </location>
</feature>
<dbReference type="Pfam" id="PF01419">
    <property type="entry name" value="Jacalin"/>
    <property type="match status" value="1"/>
</dbReference>
<dbReference type="Gene3D" id="3.30.40.10">
    <property type="entry name" value="Zinc/RING finger domain, C3HC4 (zinc finger)"/>
    <property type="match status" value="2"/>
</dbReference>
<dbReference type="InterPro" id="IPR036404">
    <property type="entry name" value="Jacalin-like_lectin_dom_sf"/>
</dbReference>
<dbReference type="InterPro" id="IPR033734">
    <property type="entry name" value="Jacalin-like_lectin_dom_plant"/>
</dbReference>
<keyword evidence="1" id="KW-0479">Metal-binding</keyword>
<comment type="caution">
    <text evidence="7">The sequence shown here is derived from an EMBL/GenBank/DDBJ whole genome shotgun (WGS) entry which is preliminary data.</text>
</comment>
<evidence type="ECO:0000313" key="7">
    <source>
        <dbReference type="EMBL" id="KAK1661017.1"/>
    </source>
</evidence>
<evidence type="ECO:0000256" key="2">
    <source>
        <dbReference type="ARBA" id="ARBA00022734"/>
    </source>
</evidence>
<gene>
    <name evidence="7" type="ORF">QYE76_049176</name>
</gene>
<evidence type="ECO:0000259" key="6">
    <source>
        <dbReference type="PROSITE" id="PS51752"/>
    </source>
</evidence>
<keyword evidence="3" id="KW-0863">Zinc-finger</keyword>
<dbReference type="Gene3D" id="2.100.10.30">
    <property type="entry name" value="Jacalin-like lectin domain"/>
    <property type="match status" value="1"/>
</dbReference>
<dbReference type="InterPro" id="IPR049548">
    <property type="entry name" value="Sina-like_RING"/>
</dbReference>
<dbReference type="CDD" id="cd09612">
    <property type="entry name" value="Jacalin"/>
    <property type="match status" value="1"/>
</dbReference>
<evidence type="ECO:0000313" key="8">
    <source>
        <dbReference type="Proteomes" id="UP001231189"/>
    </source>
</evidence>
<keyword evidence="2" id="KW-0430">Lectin</keyword>
<protein>
    <recommendedName>
        <fullName evidence="6">Jacalin-type lectin domain-containing protein</fullName>
    </recommendedName>
</protein>
<dbReference type="EMBL" id="JAUUTY010000003">
    <property type="protein sequence ID" value="KAK1661017.1"/>
    <property type="molecule type" value="Genomic_DNA"/>
</dbReference>
<dbReference type="SUPFAM" id="SSF49599">
    <property type="entry name" value="TRAF domain-like"/>
    <property type="match status" value="1"/>
</dbReference>
<dbReference type="SUPFAM" id="SSF57850">
    <property type="entry name" value="RING/U-box"/>
    <property type="match status" value="1"/>
</dbReference>
<evidence type="ECO:0000256" key="4">
    <source>
        <dbReference type="ARBA" id="ARBA00022833"/>
    </source>
</evidence>
<dbReference type="GO" id="GO:0008270">
    <property type="term" value="F:zinc ion binding"/>
    <property type="evidence" value="ECO:0007669"/>
    <property type="project" value="UniProtKB-KW"/>
</dbReference>
<keyword evidence="4" id="KW-0862">Zinc</keyword>
<evidence type="ECO:0000256" key="5">
    <source>
        <dbReference type="SAM" id="MobiDB-lite"/>
    </source>
</evidence>
<reference evidence="7" key="1">
    <citation type="submission" date="2023-07" db="EMBL/GenBank/DDBJ databases">
        <title>A chromosome-level genome assembly of Lolium multiflorum.</title>
        <authorList>
            <person name="Chen Y."/>
            <person name="Copetti D."/>
            <person name="Kolliker R."/>
            <person name="Studer B."/>
        </authorList>
    </citation>
    <scope>NUCLEOTIDE SEQUENCE</scope>
    <source>
        <strain evidence="7">02402/16</strain>
        <tissue evidence="7">Leaf</tissue>
    </source>
</reference>
<accession>A0AAD8SMH5</accession>
<dbReference type="Proteomes" id="UP001231189">
    <property type="component" value="Unassembled WGS sequence"/>
</dbReference>
<proteinExistence type="predicted"/>
<dbReference type="CDD" id="cd16571">
    <property type="entry name" value="RING-HC_SIAHs"/>
    <property type="match status" value="1"/>
</dbReference>
<evidence type="ECO:0000256" key="3">
    <source>
        <dbReference type="ARBA" id="ARBA00022771"/>
    </source>
</evidence>
<dbReference type="Pfam" id="PF21362">
    <property type="entry name" value="Sina_RING"/>
    <property type="match status" value="1"/>
</dbReference>
<dbReference type="PROSITE" id="PS51752">
    <property type="entry name" value="JACALIN_LECTIN"/>
    <property type="match status" value="1"/>
</dbReference>